<keyword evidence="5" id="KW-0378">Hydrolase</keyword>
<evidence type="ECO:0000256" key="6">
    <source>
        <dbReference type="ARBA" id="ARBA00022833"/>
    </source>
</evidence>
<evidence type="ECO:0000256" key="7">
    <source>
        <dbReference type="ARBA" id="ARBA00023049"/>
    </source>
</evidence>
<comment type="cofactor">
    <cofactor evidence="1">
        <name>Zn(2+)</name>
        <dbReference type="ChEBI" id="CHEBI:29105"/>
    </cofactor>
</comment>
<evidence type="ECO:0000313" key="11">
    <source>
        <dbReference type="Proteomes" id="UP001597369"/>
    </source>
</evidence>
<comment type="subcellular location">
    <subcellularLocation>
        <location evidence="2">Cell envelope</location>
    </subcellularLocation>
</comment>
<evidence type="ECO:0000256" key="1">
    <source>
        <dbReference type="ARBA" id="ARBA00001947"/>
    </source>
</evidence>
<comment type="caution">
    <text evidence="10">The sequence shown here is derived from an EMBL/GenBank/DDBJ whole genome shotgun (WGS) entry which is preliminary data.</text>
</comment>
<proteinExistence type="predicted"/>
<dbReference type="InterPro" id="IPR011055">
    <property type="entry name" value="Dup_hybrid_motif"/>
</dbReference>
<dbReference type="CDD" id="cd12797">
    <property type="entry name" value="M23_peptidase"/>
    <property type="match status" value="1"/>
</dbReference>
<dbReference type="PANTHER" id="PTHR21666">
    <property type="entry name" value="PEPTIDASE-RELATED"/>
    <property type="match status" value="1"/>
</dbReference>
<dbReference type="InterPro" id="IPR016047">
    <property type="entry name" value="M23ase_b-sheet_dom"/>
</dbReference>
<organism evidence="10 11">
    <name type="scientific">Pontibacter silvestris</name>
    <dbReference type="NCBI Taxonomy" id="2305183"/>
    <lineage>
        <taxon>Bacteria</taxon>
        <taxon>Pseudomonadati</taxon>
        <taxon>Bacteroidota</taxon>
        <taxon>Cytophagia</taxon>
        <taxon>Cytophagales</taxon>
        <taxon>Hymenobacteraceae</taxon>
        <taxon>Pontibacter</taxon>
    </lineage>
</organism>
<keyword evidence="6" id="KW-0862">Zinc</keyword>
<feature type="domain" description="M23ase beta-sheet core" evidence="8">
    <location>
        <begin position="300"/>
        <end position="395"/>
    </location>
</feature>
<feature type="domain" description="Csd3-like second N-terminal" evidence="9">
    <location>
        <begin position="169"/>
        <end position="286"/>
    </location>
</feature>
<dbReference type="Proteomes" id="UP001597369">
    <property type="component" value="Unassembled WGS sequence"/>
</dbReference>
<dbReference type="Pfam" id="PF19425">
    <property type="entry name" value="Csd3_N2"/>
    <property type="match status" value="1"/>
</dbReference>
<dbReference type="InterPro" id="IPR045834">
    <property type="entry name" value="Csd3_N2"/>
</dbReference>
<keyword evidence="4" id="KW-0479">Metal-binding</keyword>
<evidence type="ECO:0000259" key="9">
    <source>
        <dbReference type="Pfam" id="PF19425"/>
    </source>
</evidence>
<keyword evidence="3" id="KW-0645">Protease</keyword>
<evidence type="ECO:0000256" key="2">
    <source>
        <dbReference type="ARBA" id="ARBA00004196"/>
    </source>
</evidence>
<dbReference type="Pfam" id="PF01551">
    <property type="entry name" value="Peptidase_M23"/>
    <property type="match status" value="1"/>
</dbReference>
<dbReference type="PANTHER" id="PTHR21666:SF288">
    <property type="entry name" value="CELL DIVISION PROTEIN YTFB"/>
    <property type="match status" value="1"/>
</dbReference>
<sequence length="450" mass="50256">MFKRSKGLAILLALSFLIFFTAAQTLNFDLSSLLLNVQSAEAAEGTEDDIPPVAAVEDIKRPAPIIYGIPTDSLEIVEGVVERGESLSEILAAYNIAPTTIHNLAQKAKDVFSVRRINAKRNYILLHSLDSAQTAQYFIYEPNELEYVIYDLRGDLNVTRTQREMKVIERELAGEIRGSLYESVLKAGGSAQLVNKFADIYAWRLNLNRIQPGDKFKLIFEEKQINGNTIGYGELKAAFFEHSGEPLYAIGFDEGNGISYFDQDGKSMKKAFLKEPLEYTRISSRYTKRRFHPVQKRYKAHLGTDFAAPRGTPIRTVGEGVVLAATYTRGNGYFVKIRHNKTYTTQYLHMSKFAKGIRKGAHVRQGQTIGYVGSTGLATGPHLCYRFWKNGKQVDALKVKLPSANPVSKKNMTAFFATKEEIVNRMEALDVNGVKQELLASEKGEATKGA</sequence>
<keyword evidence="11" id="KW-1185">Reference proteome</keyword>
<name>A0ABW4WYZ7_9BACT</name>
<dbReference type="EMBL" id="JBHUHV010000039">
    <property type="protein sequence ID" value="MFD2067952.1"/>
    <property type="molecule type" value="Genomic_DNA"/>
</dbReference>
<dbReference type="SUPFAM" id="SSF51261">
    <property type="entry name" value="Duplicated hybrid motif"/>
    <property type="match status" value="1"/>
</dbReference>
<evidence type="ECO:0000256" key="3">
    <source>
        <dbReference type="ARBA" id="ARBA00022670"/>
    </source>
</evidence>
<evidence type="ECO:0000313" key="10">
    <source>
        <dbReference type="EMBL" id="MFD2067952.1"/>
    </source>
</evidence>
<reference evidence="11" key="1">
    <citation type="journal article" date="2019" name="Int. J. Syst. Evol. Microbiol.">
        <title>The Global Catalogue of Microorganisms (GCM) 10K type strain sequencing project: providing services to taxonomists for standard genome sequencing and annotation.</title>
        <authorList>
            <consortium name="The Broad Institute Genomics Platform"/>
            <consortium name="The Broad Institute Genome Sequencing Center for Infectious Disease"/>
            <person name="Wu L."/>
            <person name="Ma J."/>
        </authorList>
    </citation>
    <scope>NUCLEOTIDE SEQUENCE [LARGE SCALE GENOMIC DNA]</scope>
    <source>
        <strain evidence="11">JCM 16545</strain>
    </source>
</reference>
<keyword evidence="7" id="KW-0482">Metalloprotease</keyword>
<protein>
    <submittedName>
        <fullName evidence="10">Peptidoglycan DD-metalloendopeptidase family protein</fullName>
    </submittedName>
</protein>
<accession>A0ABW4WYZ7</accession>
<gene>
    <name evidence="10" type="ORF">ACFSKU_13740</name>
</gene>
<evidence type="ECO:0000256" key="5">
    <source>
        <dbReference type="ARBA" id="ARBA00022801"/>
    </source>
</evidence>
<dbReference type="Gene3D" id="2.70.70.10">
    <property type="entry name" value="Glucose Permease (Domain IIA)"/>
    <property type="match status" value="1"/>
</dbReference>
<evidence type="ECO:0000256" key="4">
    <source>
        <dbReference type="ARBA" id="ARBA00022723"/>
    </source>
</evidence>
<dbReference type="InterPro" id="IPR050570">
    <property type="entry name" value="Cell_wall_metabolism_enzyme"/>
</dbReference>
<dbReference type="RefSeq" id="WP_229958437.1">
    <property type="nucleotide sequence ID" value="NZ_JAJJWI010000003.1"/>
</dbReference>
<evidence type="ECO:0000259" key="8">
    <source>
        <dbReference type="Pfam" id="PF01551"/>
    </source>
</evidence>
<dbReference type="Gene3D" id="3.10.450.350">
    <property type="match status" value="1"/>
</dbReference>